<keyword evidence="1" id="KW-0472">Membrane</keyword>
<sequence>MSNSIKLRKIGSLLFLILATLLFTINIIDIIIEKISLPSIWTIENEGKFVAFGLRIWAFVFFIIPIIISLVFAAYIIHPSRFERYSIMARLLSLIFSIIGFSSTVILISMAIINMFEYLLSTLLIPQLFLMTSPFWTMGIFSLFAFRKDKFEKLKNYYKIIIFMALIIVVIWAVYCNILYFMIRPLLG</sequence>
<evidence type="ECO:0000313" key="2">
    <source>
        <dbReference type="EMBL" id="TDA40376.1"/>
    </source>
</evidence>
<feature type="transmembrane region" description="Helical" evidence="1">
    <location>
        <begin position="52"/>
        <end position="77"/>
    </location>
</feature>
<gene>
    <name evidence="2" type="ORF">DSO09_00685</name>
</gene>
<name>A0A523BHH0_9CREN</name>
<proteinExistence type="predicted"/>
<dbReference type="Proteomes" id="UP000317265">
    <property type="component" value="Unassembled WGS sequence"/>
</dbReference>
<accession>A0A523BHH0</accession>
<keyword evidence="1" id="KW-0812">Transmembrane</keyword>
<feature type="transmembrane region" description="Helical" evidence="1">
    <location>
        <begin position="125"/>
        <end position="146"/>
    </location>
</feature>
<dbReference type="AlphaFoldDB" id="A0A523BHH0"/>
<feature type="transmembrane region" description="Helical" evidence="1">
    <location>
        <begin position="12"/>
        <end position="32"/>
    </location>
</feature>
<protein>
    <submittedName>
        <fullName evidence="2">Uncharacterized protein</fullName>
    </submittedName>
</protein>
<feature type="transmembrane region" description="Helical" evidence="1">
    <location>
        <begin position="158"/>
        <end position="183"/>
    </location>
</feature>
<dbReference type="EMBL" id="QNVI01000007">
    <property type="protein sequence ID" value="TDA40376.1"/>
    <property type="molecule type" value="Genomic_DNA"/>
</dbReference>
<reference evidence="2 3" key="1">
    <citation type="journal article" date="2019" name="Nat. Microbiol.">
        <title>Expanding anaerobic alkane metabolism in the domain of Archaea.</title>
        <authorList>
            <person name="Wang Y."/>
            <person name="Wegener G."/>
            <person name="Hou J."/>
            <person name="Wang F."/>
            <person name="Xiao X."/>
        </authorList>
    </citation>
    <scope>NUCLEOTIDE SEQUENCE [LARGE SCALE GENOMIC DNA]</scope>
    <source>
        <strain evidence="2">WYZ-LMO11</strain>
    </source>
</reference>
<evidence type="ECO:0000256" key="1">
    <source>
        <dbReference type="SAM" id="Phobius"/>
    </source>
</evidence>
<keyword evidence="1" id="KW-1133">Transmembrane helix</keyword>
<comment type="caution">
    <text evidence="2">The sequence shown here is derived from an EMBL/GenBank/DDBJ whole genome shotgun (WGS) entry which is preliminary data.</text>
</comment>
<organism evidence="2 3">
    <name type="scientific">Thermoproteota archaeon</name>
    <dbReference type="NCBI Taxonomy" id="2056631"/>
    <lineage>
        <taxon>Archaea</taxon>
        <taxon>Thermoproteota</taxon>
    </lineage>
</organism>
<feature type="transmembrane region" description="Helical" evidence="1">
    <location>
        <begin position="89"/>
        <end position="113"/>
    </location>
</feature>
<evidence type="ECO:0000313" key="3">
    <source>
        <dbReference type="Proteomes" id="UP000317265"/>
    </source>
</evidence>